<evidence type="ECO:0000313" key="3">
    <source>
        <dbReference type="Proteomes" id="UP000244336"/>
    </source>
</evidence>
<proteinExistence type="predicted"/>
<keyword evidence="1" id="KW-0812">Transmembrane</keyword>
<name>A0A2T7EIA1_9POAL</name>
<gene>
    <name evidence="2" type="ORF">GQ55_3G445700</name>
</gene>
<protein>
    <submittedName>
        <fullName evidence="2">Uncharacterized protein</fullName>
    </submittedName>
</protein>
<evidence type="ECO:0000256" key="1">
    <source>
        <dbReference type="SAM" id="Phobius"/>
    </source>
</evidence>
<dbReference type="Proteomes" id="UP000244336">
    <property type="component" value="Chromosome 3"/>
</dbReference>
<dbReference type="Gramene" id="PUZ67558">
    <property type="protein sequence ID" value="PUZ67558"/>
    <property type="gene ID" value="GQ55_3G445700"/>
</dbReference>
<accession>A0A2T7EIA1</accession>
<feature type="transmembrane region" description="Helical" evidence="1">
    <location>
        <begin position="17"/>
        <end position="35"/>
    </location>
</feature>
<keyword evidence="1" id="KW-1133">Transmembrane helix</keyword>
<dbReference type="EMBL" id="CM009751">
    <property type="protein sequence ID" value="PUZ67558.1"/>
    <property type="molecule type" value="Genomic_DNA"/>
</dbReference>
<evidence type="ECO:0000313" key="2">
    <source>
        <dbReference type="EMBL" id="PUZ67558.1"/>
    </source>
</evidence>
<dbReference type="PROSITE" id="PS51257">
    <property type="entry name" value="PROKAR_LIPOPROTEIN"/>
    <property type="match status" value="1"/>
</dbReference>
<organism evidence="2 3">
    <name type="scientific">Panicum hallii var. hallii</name>
    <dbReference type="NCBI Taxonomy" id="1504633"/>
    <lineage>
        <taxon>Eukaryota</taxon>
        <taxon>Viridiplantae</taxon>
        <taxon>Streptophyta</taxon>
        <taxon>Embryophyta</taxon>
        <taxon>Tracheophyta</taxon>
        <taxon>Spermatophyta</taxon>
        <taxon>Magnoliopsida</taxon>
        <taxon>Liliopsida</taxon>
        <taxon>Poales</taxon>
        <taxon>Poaceae</taxon>
        <taxon>PACMAD clade</taxon>
        <taxon>Panicoideae</taxon>
        <taxon>Panicodae</taxon>
        <taxon>Paniceae</taxon>
        <taxon>Panicinae</taxon>
        <taxon>Panicum</taxon>
        <taxon>Panicum sect. Panicum</taxon>
    </lineage>
</organism>
<reference evidence="2 3" key="1">
    <citation type="submission" date="2018-04" db="EMBL/GenBank/DDBJ databases">
        <title>WGS assembly of Panicum hallii var. hallii HAL2.</title>
        <authorList>
            <person name="Lovell J."/>
            <person name="Jenkins J."/>
            <person name="Lowry D."/>
            <person name="Mamidi S."/>
            <person name="Sreedasyam A."/>
            <person name="Weng X."/>
            <person name="Barry K."/>
            <person name="Bonette J."/>
            <person name="Campitelli B."/>
            <person name="Daum C."/>
            <person name="Gordon S."/>
            <person name="Gould B."/>
            <person name="Lipzen A."/>
            <person name="MacQueen A."/>
            <person name="Palacio-Mejia J."/>
            <person name="Plott C."/>
            <person name="Shakirov E."/>
            <person name="Shu S."/>
            <person name="Yoshinaga Y."/>
            <person name="Zane M."/>
            <person name="Rokhsar D."/>
            <person name="Grimwood J."/>
            <person name="Schmutz J."/>
            <person name="Juenger T."/>
        </authorList>
    </citation>
    <scope>NUCLEOTIDE SEQUENCE [LARGE SCALE GENOMIC DNA]</scope>
    <source>
        <strain evidence="3">cv. HAL2</strain>
    </source>
</reference>
<dbReference type="AlphaFoldDB" id="A0A2T7EIA1"/>
<keyword evidence="3" id="KW-1185">Reference proteome</keyword>
<keyword evidence="1" id="KW-0472">Membrane</keyword>
<sequence length="54" mass="5974">MTDADRSLWWLSSSSPWLLSIVVGCANIFTIYRLASRNQTCSLVVAFDPCSHGP</sequence>